<reference evidence="4 5" key="1">
    <citation type="submission" date="2024-02" db="EMBL/GenBank/DDBJ databases">
        <title>A novel Wenzhouxiangellaceae bacterium, isolated from coastal sediments.</title>
        <authorList>
            <person name="Du Z.-J."/>
            <person name="Ye Y.-Q."/>
            <person name="Zhang X.-Y."/>
        </authorList>
    </citation>
    <scope>NUCLEOTIDE SEQUENCE [LARGE SCALE GENOMIC DNA]</scope>
    <source>
        <strain evidence="4 5">CH-27</strain>
    </source>
</reference>
<sequence precursor="true">MIPTHCRHVLAPLACGMLALILPLAAPAQTEPSGTLLCPDPVLGPMLTATPDRSQEPVVIFARSLDASKTRTGIAQGDVELFRGDQHLATEQLFFDPVEQVVTVPGRLDYSDQQVWIRGEDARYAFREESGRFENIDYGLSGSSANGHAQHAVLTGGHTSKLYDPDFTTCPTEQPDWELSASQIELQHDEGMGVARNAKLMFKGVPILYAPYFTFPIDDRRKSGFLYPSLSNTNDNGIEIGVPWYWNIAPQQDATLEPRYFTSRGSMLSGQYRFLTGSSQGQLDFDYMPDDRKTDEARFAYRLDAQARPLERWRARLLIDRVGDDRYFQDFGSSLYQTSLQYLYSSATVTGVGQYWNAEMLVDTFQVIDESVTPENEPYRRLPRLAFWMDRPFGPRGMAFALQSEVVYFDRGAGVDGARFDLLPTLYWQRHVSWGFIKPSIGYRYTAYDLEGHADTADDSPTRGTSIVSLDSGLYFDRRNADGSTQTLEPRLFYLHVPYEQQDDLPRFDTAGYTFGFSQLFNTNRFTGADRQADANQLSVAISTRNYDSASGEVRWSLNVGQIFYFESPEVSLLEDPTPDPDLSPFIAEFNWHPFARISARTGLQWDWEEDRLDVASLGLSYAGDDGRRASLDYRFRRDRVDQFDLRVAWPINNAWRVVSRVNYSFEEDDLLEFQAGLEYESCCWALRTVLRRYLKNRDGDFRDGIYVELRLKGLASIGTRSLDLFDY</sequence>
<evidence type="ECO:0000256" key="1">
    <source>
        <dbReference type="ARBA" id="ARBA00023237"/>
    </source>
</evidence>
<name>A0AAW9RLQ2_9GAMM</name>
<keyword evidence="2" id="KW-0732">Signal</keyword>
<dbReference type="InterPro" id="IPR050218">
    <property type="entry name" value="LptD"/>
</dbReference>
<dbReference type="InterPro" id="IPR020889">
    <property type="entry name" value="LipoPS_assembly_LptD"/>
</dbReference>
<proteinExistence type="inferred from homology"/>
<organism evidence="4 5">
    <name type="scientific">Elongatibacter sediminis</name>
    <dbReference type="NCBI Taxonomy" id="3119006"/>
    <lineage>
        <taxon>Bacteria</taxon>
        <taxon>Pseudomonadati</taxon>
        <taxon>Pseudomonadota</taxon>
        <taxon>Gammaproteobacteria</taxon>
        <taxon>Chromatiales</taxon>
        <taxon>Wenzhouxiangellaceae</taxon>
        <taxon>Elongatibacter</taxon>
    </lineage>
</organism>
<feature type="chain" id="PRO_5043065851" description="LPS-assembly protein LptD" evidence="2">
    <location>
        <begin position="29"/>
        <end position="728"/>
    </location>
</feature>
<comment type="caution">
    <text evidence="4">The sequence shown here is derived from an EMBL/GenBank/DDBJ whole genome shotgun (WGS) entry which is preliminary data.</text>
</comment>
<evidence type="ECO:0000256" key="2">
    <source>
        <dbReference type="HAMAP-Rule" id="MF_01411"/>
    </source>
</evidence>
<dbReference type="RefSeq" id="WP_354696520.1">
    <property type="nucleotide sequence ID" value="NZ_JAZHOG010000012.1"/>
</dbReference>
<comment type="subcellular location">
    <subcellularLocation>
        <location evidence="2">Cell outer membrane</location>
    </subcellularLocation>
</comment>
<feature type="signal peptide" evidence="2">
    <location>
        <begin position="1"/>
        <end position="28"/>
    </location>
</feature>
<dbReference type="EMBL" id="JAZHOG010000012">
    <property type="protein sequence ID" value="MEJ8569195.1"/>
    <property type="molecule type" value="Genomic_DNA"/>
</dbReference>
<gene>
    <name evidence="2 4" type="primary">lptD</name>
    <name evidence="4" type="ORF">V3330_16310</name>
</gene>
<dbReference type="PANTHER" id="PTHR30189:SF1">
    <property type="entry name" value="LPS-ASSEMBLY PROTEIN LPTD"/>
    <property type="match status" value="1"/>
</dbReference>
<dbReference type="Proteomes" id="UP001359886">
    <property type="component" value="Unassembled WGS sequence"/>
</dbReference>
<comment type="function">
    <text evidence="2">Together with LptE, is involved in the assembly of lipopolysaccharide (LPS) at the surface of the outer membrane.</text>
</comment>
<keyword evidence="1 2" id="KW-0998">Cell outer membrane</keyword>
<dbReference type="InterPro" id="IPR007543">
    <property type="entry name" value="LptD_C"/>
</dbReference>
<dbReference type="GO" id="GO:0009279">
    <property type="term" value="C:cell outer membrane"/>
    <property type="evidence" value="ECO:0007669"/>
    <property type="project" value="UniProtKB-SubCell"/>
</dbReference>
<evidence type="ECO:0000313" key="4">
    <source>
        <dbReference type="EMBL" id="MEJ8569195.1"/>
    </source>
</evidence>
<evidence type="ECO:0000259" key="3">
    <source>
        <dbReference type="Pfam" id="PF04453"/>
    </source>
</evidence>
<comment type="subunit">
    <text evidence="2">Component of the lipopolysaccharide transport and assembly complex. Interacts with LptE and LptA.</text>
</comment>
<comment type="caution">
    <text evidence="2">Lacks conserved residue(s) required for the propagation of feature annotation.</text>
</comment>
<keyword evidence="2" id="KW-0472">Membrane</keyword>
<evidence type="ECO:0000313" key="5">
    <source>
        <dbReference type="Proteomes" id="UP001359886"/>
    </source>
</evidence>
<feature type="domain" description="LptD C-terminal" evidence="3">
    <location>
        <begin position="298"/>
        <end position="656"/>
    </location>
</feature>
<dbReference type="Pfam" id="PF04453">
    <property type="entry name" value="LptD"/>
    <property type="match status" value="1"/>
</dbReference>
<dbReference type="GO" id="GO:0043165">
    <property type="term" value="P:Gram-negative-bacterium-type cell outer membrane assembly"/>
    <property type="evidence" value="ECO:0007669"/>
    <property type="project" value="UniProtKB-UniRule"/>
</dbReference>
<dbReference type="PANTHER" id="PTHR30189">
    <property type="entry name" value="LPS-ASSEMBLY PROTEIN"/>
    <property type="match status" value="1"/>
</dbReference>
<accession>A0AAW9RLQ2</accession>
<dbReference type="GO" id="GO:1990351">
    <property type="term" value="C:transporter complex"/>
    <property type="evidence" value="ECO:0007669"/>
    <property type="project" value="TreeGrafter"/>
</dbReference>
<keyword evidence="5" id="KW-1185">Reference proteome</keyword>
<dbReference type="AlphaFoldDB" id="A0AAW9RLQ2"/>
<dbReference type="HAMAP" id="MF_01411">
    <property type="entry name" value="LPS_assembly_LptD"/>
    <property type="match status" value="1"/>
</dbReference>
<dbReference type="GO" id="GO:0015920">
    <property type="term" value="P:lipopolysaccharide transport"/>
    <property type="evidence" value="ECO:0007669"/>
    <property type="project" value="InterPro"/>
</dbReference>
<comment type="similarity">
    <text evidence="2">Belongs to the LptD family.</text>
</comment>
<protein>
    <recommendedName>
        <fullName evidence="2">LPS-assembly protein LptD</fullName>
    </recommendedName>
</protein>